<keyword evidence="2" id="KW-1185">Reference proteome</keyword>
<accession>A0ACD5AL42</accession>
<protein>
    <submittedName>
        <fullName evidence="1">Uncharacterized protein</fullName>
    </submittedName>
</protein>
<reference evidence="1" key="1">
    <citation type="journal article" date="2025" name="Int. J. Syst. Evol. Microbiol.">
        <title>Streptomyces citrinus sp. nov., with yellow diffusible pigment.</title>
        <authorList>
            <person name="He Y."/>
            <person name="Yang E."/>
            <person name="Xu J."/>
            <person name="Sun Y."/>
            <person name="Sun L."/>
        </authorList>
    </citation>
    <scope>NUCLEOTIDE SEQUENCE</scope>
    <source>
        <strain evidence="1">Q6</strain>
    </source>
</reference>
<dbReference type="Proteomes" id="UP001432251">
    <property type="component" value="Chromosome"/>
</dbReference>
<dbReference type="EMBL" id="CP146022">
    <property type="protein sequence ID" value="WWQ67609.1"/>
    <property type="molecule type" value="Genomic_DNA"/>
</dbReference>
<evidence type="ECO:0000313" key="2">
    <source>
        <dbReference type="Proteomes" id="UP001432251"/>
    </source>
</evidence>
<proteinExistence type="predicted"/>
<evidence type="ECO:0000313" key="1">
    <source>
        <dbReference type="EMBL" id="WWQ67609.1"/>
    </source>
</evidence>
<name>A0ACD5AL42_9ACTN</name>
<gene>
    <name evidence="1" type="ORF">V2W30_32590</name>
</gene>
<organism evidence="1 2">
    <name type="scientific">Streptomyces citrinus</name>
    <dbReference type="NCBI Taxonomy" id="3118173"/>
    <lineage>
        <taxon>Bacteria</taxon>
        <taxon>Bacillati</taxon>
        <taxon>Actinomycetota</taxon>
        <taxon>Actinomycetes</taxon>
        <taxon>Kitasatosporales</taxon>
        <taxon>Streptomycetaceae</taxon>
        <taxon>Streptomyces</taxon>
    </lineage>
</organism>
<sequence length="319" mass="36544">MSHRDLSAEPTGLPATYEEFVGGTLAEKVENISDFRFVTEYQKSGPLSAEMAEALVAVGYRVLNDFLELRGIHYLDVLEARTQVDGDNPNSISHVEFTFGHDLHHCAFIIGTDRFEIHRRPSSFADFYSWYLLFMAEAERIEATFRRTMENVANRPLRPARSQHTFVFYFSDFVRYDGGGGKPKIRNTEVLKEIVPNIPDSSGRMASPTALDLYRLDLTISKREKFKDPLRGTEKPRNTWITIEAPFNENGRFIVFTAQLRNTAAENLSESTIHGTFGFDSDSSSDYRIALVDFLRDGVLDGFVKEMFRTCRFRTQRQM</sequence>